<organism evidence="2 3">
    <name type="scientific">Halorubrum virus BJ1</name>
    <dbReference type="NCBI Taxonomy" id="416419"/>
    <lineage>
        <taxon>Viruses</taxon>
        <taxon>Duplodnaviria</taxon>
        <taxon>Heunggongvirae</taxon>
        <taxon>Uroviricota</taxon>
        <taxon>Caudoviricetes</taxon>
        <taxon>Kirjokansivirales</taxon>
        <taxon>Graaviviridae</taxon>
        <taxon>Beejeyvirus</taxon>
        <taxon>Beejeyvirus bagaejinnorense</taxon>
        <taxon>Beejeyvirus BJ1</taxon>
    </lineage>
</organism>
<evidence type="ECO:0000256" key="1">
    <source>
        <dbReference type="SAM" id="MobiDB-lite"/>
    </source>
</evidence>
<dbReference type="GeneID" id="4606067"/>
<dbReference type="RefSeq" id="YP_919038.1">
    <property type="nucleotide sequence ID" value="NC_008695.1"/>
</dbReference>
<reference evidence="2 3" key="1">
    <citation type="journal article" date="2007" name="BMC Genomics">
        <title>Sequence analysis of an Archaeal virus isolated from a hypersaline lake in Inner Mongolia, China.</title>
        <authorList>
            <person name="Pagaling E."/>
            <person name="Haigh R."/>
            <person name="Grant W.D."/>
            <person name="Cowan D.A."/>
            <person name="Jones B.E."/>
            <person name="Ma Y."/>
            <person name="Ventosa A."/>
            <person name="Heaphy S."/>
        </authorList>
    </citation>
    <scope>NUCLEOTIDE SEQUENCE</scope>
</reference>
<feature type="compositionally biased region" description="Acidic residues" evidence="1">
    <location>
        <begin position="36"/>
        <end position="49"/>
    </location>
</feature>
<accession>A0ZYM4</accession>
<sequence length="49" mass="5171">MSDKPGHASSVLDQLKQAQADGDLPDELAAKYDLAEPADESADQEVDDA</sequence>
<dbReference type="Proteomes" id="UP000002272">
    <property type="component" value="Segment"/>
</dbReference>
<feature type="region of interest" description="Disordered" evidence="1">
    <location>
        <begin position="1"/>
        <end position="49"/>
    </location>
</feature>
<evidence type="ECO:0000313" key="3">
    <source>
        <dbReference type="Proteomes" id="UP000002272"/>
    </source>
</evidence>
<protein>
    <submittedName>
        <fullName evidence="2">Uncharacterized protein</fullName>
    </submittedName>
</protein>
<proteinExistence type="predicted"/>
<name>A0ZYM4_9CAUD</name>
<evidence type="ECO:0000313" key="2">
    <source>
        <dbReference type="EMBL" id="CAL92433.1"/>
    </source>
</evidence>
<keyword evidence="3" id="KW-1185">Reference proteome</keyword>
<dbReference type="KEGG" id="vg:4606067"/>
<dbReference type="EMBL" id="AM419438">
    <property type="protein sequence ID" value="CAL92433.1"/>
    <property type="molecule type" value="Genomic_DNA"/>
</dbReference>